<name>A0AAV9XFK1_9PEZI</name>
<keyword evidence="2" id="KW-0677">Repeat</keyword>
<feature type="region of interest" description="Disordered" evidence="5">
    <location>
        <begin position="135"/>
        <end position="157"/>
    </location>
</feature>
<evidence type="ECO:0000256" key="2">
    <source>
        <dbReference type="ARBA" id="ARBA00022737"/>
    </source>
</evidence>
<dbReference type="PANTHER" id="PTHR47936">
    <property type="entry name" value="PPR_LONG DOMAIN-CONTAINING PROTEIN"/>
    <property type="match status" value="1"/>
</dbReference>
<comment type="caution">
    <text evidence="6">The sequence shown here is derived from an EMBL/GenBank/DDBJ whole genome shotgun (WGS) entry which is preliminary data.</text>
</comment>
<comment type="subunit">
    <text evidence="4">Binds to mitochondrial small subunit 15S rRNA.</text>
</comment>
<dbReference type="Proteomes" id="UP001365542">
    <property type="component" value="Unassembled WGS sequence"/>
</dbReference>
<sequence>MARETQTTRALRDHAANLKAPSRRVLRYLRGIVDGRPYMTLPVRDEDLCELEELREMGLWPLQTCNGARKAKRKEREALDVCGLSRLEQDAVDRVVQGLQGRQPELRLDYEDTSVIGRNRRRALVAKTSQFDPRLDVPGRRGIHTDTRAQSRSIHTSAQLQKPSTLLTRSLQSPIRPSNAKRRKNDWQYKLAAAGRIRAEAEKNNNATFMERLHARPLTTAIDEDNRNLEFRSKGLLQIPAIQRLKDTMGSTKRSSLKREIGNSMKQEKYRLATHEFHSRIFNPELSIDSLNMCVDAHLRLGRVSKAEAVLERFKTGYKPTEDTMVLMLRILLARCKVDAAIHFVRMAHETASGIGTRLTKTLLEGIRQLGVEFRILKRVFELVENLLPTSQRIHYTILIRGCLDNRESDLAAEWLAKMEQAGHIADATTYNAILAGTAKHGAWERVNEILNLCRQKEIQISTQTMNTILNVAVDRPESSIPKLTALTELLKAEWNIATWNIMLKATILKTPAENFETELKSFFTKMTTAGYSPNHITVNTLLTKIEHTGDINPQALRRIITEITNLQTLAGSHLQDIVTGDMLSNTNPKNTTKIIRKDADNHQSQDTTLRMIALLRELKPIEALRIFNAHISQSLRPTTTLLIHAIKAVHLIPATPTTFEDEQLKYNHAQYKSHTLDQILSLSASHGLDVHASLSPQAWAYLSAVYAYKLNKNPKAANQTVLRTPPLEETLSEIYGFYRKHDIGNPHQPLMVSMSVLYTNRKYRTIVDLMRKVVHSEHGRLEKFDIVALTILLKAYVSLRDEKGVRWVADQVVDKGVEPDEVFMKILRGEKKVPRAEYVKEWSAEERESVVESIKMCEQVMEEKRERREKNQDMIIRLLKDCSDSENKKIKKKTKLKVEEVDVESDAAVSPSILAMTGEDADLVQENA</sequence>
<evidence type="ECO:0008006" key="8">
    <source>
        <dbReference type="Google" id="ProtNLM"/>
    </source>
</evidence>
<reference evidence="6 7" key="1">
    <citation type="submission" date="2019-10" db="EMBL/GenBank/DDBJ databases">
        <authorList>
            <person name="Palmer J.M."/>
        </authorList>
    </citation>
    <scope>NUCLEOTIDE SEQUENCE [LARGE SCALE GENOMIC DNA]</scope>
    <source>
        <strain evidence="6 7">TWF694</strain>
    </source>
</reference>
<evidence type="ECO:0000313" key="6">
    <source>
        <dbReference type="EMBL" id="KAK6540880.1"/>
    </source>
</evidence>
<evidence type="ECO:0000256" key="4">
    <source>
        <dbReference type="ARBA" id="ARBA00044511"/>
    </source>
</evidence>
<dbReference type="InterPro" id="IPR002885">
    <property type="entry name" value="PPR_rpt"/>
</dbReference>
<keyword evidence="7" id="KW-1185">Reference proteome</keyword>
<dbReference type="EMBL" id="JAVHJO010000004">
    <property type="protein sequence ID" value="KAK6540880.1"/>
    <property type="molecule type" value="Genomic_DNA"/>
</dbReference>
<dbReference type="Pfam" id="PF13812">
    <property type="entry name" value="PPR_3"/>
    <property type="match status" value="1"/>
</dbReference>
<comment type="similarity">
    <text evidence="1">Belongs to the CCM1 family.</text>
</comment>
<gene>
    <name evidence="6" type="ORF">TWF694_008263</name>
</gene>
<evidence type="ECO:0000256" key="1">
    <source>
        <dbReference type="ARBA" id="ARBA00006192"/>
    </source>
</evidence>
<evidence type="ECO:0000256" key="3">
    <source>
        <dbReference type="ARBA" id="ARBA00044493"/>
    </source>
</evidence>
<dbReference type="PANTHER" id="PTHR47936:SF1">
    <property type="entry name" value="PENTATRICOPEPTIDE REPEAT-CONTAINING PROTEIN GUN1, CHLOROPLASTIC"/>
    <property type="match status" value="1"/>
</dbReference>
<dbReference type="Gene3D" id="1.25.40.10">
    <property type="entry name" value="Tetratricopeptide repeat domain"/>
    <property type="match status" value="1"/>
</dbReference>
<organism evidence="6 7">
    <name type="scientific">Orbilia ellipsospora</name>
    <dbReference type="NCBI Taxonomy" id="2528407"/>
    <lineage>
        <taxon>Eukaryota</taxon>
        <taxon>Fungi</taxon>
        <taxon>Dikarya</taxon>
        <taxon>Ascomycota</taxon>
        <taxon>Pezizomycotina</taxon>
        <taxon>Orbiliomycetes</taxon>
        <taxon>Orbiliales</taxon>
        <taxon>Orbiliaceae</taxon>
        <taxon>Orbilia</taxon>
    </lineage>
</organism>
<evidence type="ECO:0000313" key="7">
    <source>
        <dbReference type="Proteomes" id="UP001365542"/>
    </source>
</evidence>
<comment type="function">
    <text evidence="3">Regulates mitochondrial small subunit maturation by controlling 15S rRNA 5'-end processing. Localizes to the 5' precursor of the 15S rRNA in a position that is subsequently occupied by mS47 in the mature yeast mtSSU. Uses structure and sequence-specific RNA recognition, binding to a single-stranded region of the precursor and specifically recognizing bases -6 to -1. The exchange of Ccm1 for mS47 is coupled to the irreversible removal of precursor rRNA that is accompanied by conformational changes of the mitoribosomal proteins uS5m and mS26. These conformational changes signal completion of 5'-end rRNA processing through protection of the mature 5'-end of the 15S rRNA and stabilization of mS47. The removal of the 5' precursor together with the dissociation of Ccm1 may be catalyzed by the 5'-3' exoribonuclease Pet127. Involved in the specific removal of group I introns in mitochondrial encoded transcripts.</text>
</comment>
<dbReference type="AlphaFoldDB" id="A0AAV9XFK1"/>
<accession>A0AAV9XFK1</accession>
<proteinExistence type="inferred from homology"/>
<protein>
    <recommendedName>
        <fullName evidence="8">Pentatricopeptide repeat protein</fullName>
    </recommendedName>
</protein>
<feature type="compositionally biased region" description="Basic and acidic residues" evidence="5">
    <location>
        <begin position="135"/>
        <end position="149"/>
    </location>
</feature>
<dbReference type="InterPro" id="IPR011990">
    <property type="entry name" value="TPR-like_helical_dom_sf"/>
</dbReference>
<evidence type="ECO:0000256" key="5">
    <source>
        <dbReference type="SAM" id="MobiDB-lite"/>
    </source>
</evidence>